<dbReference type="SUPFAM" id="SSF56281">
    <property type="entry name" value="Metallo-hydrolase/oxidoreductase"/>
    <property type="match status" value="1"/>
</dbReference>
<comment type="caution">
    <text evidence="3">The sequence shown here is derived from an EMBL/GenBank/DDBJ whole genome shotgun (WGS) entry which is preliminary data.</text>
</comment>
<accession>A0ABU9J0Q2</accession>
<evidence type="ECO:0000259" key="2">
    <source>
        <dbReference type="SMART" id="SM00849"/>
    </source>
</evidence>
<dbReference type="Gene3D" id="3.60.15.10">
    <property type="entry name" value="Ribonuclease Z/Hydroxyacylglutathione hydrolase-like"/>
    <property type="match status" value="1"/>
</dbReference>
<dbReference type="InterPro" id="IPR044528">
    <property type="entry name" value="POD-like_MBL-fold"/>
</dbReference>
<dbReference type="CDD" id="cd07724">
    <property type="entry name" value="POD-like_MBL-fold"/>
    <property type="match status" value="1"/>
</dbReference>
<dbReference type="RefSeq" id="WP_341725989.1">
    <property type="nucleotide sequence ID" value="NZ_JBBWWT010000004.1"/>
</dbReference>
<dbReference type="EMBL" id="JBBWWT010000004">
    <property type="protein sequence ID" value="MEL1264803.1"/>
    <property type="molecule type" value="Genomic_DNA"/>
</dbReference>
<gene>
    <name evidence="3" type="ORF">AAD027_10550</name>
</gene>
<evidence type="ECO:0000313" key="4">
    <source>
        <dbReference type="Proteomes" id="UP001459204"/>
    </source>
</evidence>
<organism evidence="3 4">
    <name type="scientific">Pseudoxanthomonas putridarboris</name>
    <dbReference type="NCBI Taxonomy" id="752605"/>
    <lineage>
        <taxon>Bacteria</taxon>
        <taxon>Pseudomonadati</taxon>
        <taxon>Pseudomonadota</taxon>
        <taxon>Gammaproteobacteria</taxon>
        <taxon>Lysobacterales</taxon>
        <taxon>Lysobacteraceae</taxon>
        <taxon>Pseudoxanthomonas</taxon>
    </lineage>
</organism>
<dbReference type="Pfam" id="PF00753">
    <property type="entry name" value="Lactamase_B"/>
    <property type="match status" value="1"/>
</dbReference>
<dbReference type="PANTHER" id="PTHR43084:SF1">
    <property type="entry name" value="PERSULFIDE DIOXYGENASE ETHE1, MITOCHONDRIAL"/>
    <property type="match status" value="1"/>
</dbReference>
<dbReference type="Proteomes" id="UP001459204">
    <property type="component" value="Unassembled WGS sequence"/>
</dbReference>
<sequence>MASPSLRAFFDDASHTVSYVAWDAATRTAAVLDPVLDYDPRTGAAGFASADALLAFAAAEDLTIAWILETHAHADHLSAAPYLKARTGARIGIGEHIRDVQRVFAPVFNLPDVSGTGSEFDHLFVDGETFALGDLRVEVLHTPGHTPACVAYRIGDAVFVGDTLFMPDYGTARADFPGGDARTLYRSIQKLLALPDDTRLFMCHDYKAPGRDHYAWETTVGEERARNVHIGGGVDEDAFVAMREQRDATLPAPALLLPALQVNIRAGRLPDPEDNGTRYLKIPLSPPAE</sequence>
<dbReference type="PANTHER" id="PTHR43084">
    <property type="entry name" value="PERSULFIDE DIOXYGENASE ETHE1"/>
    <property type="match status" value="1"/>
</dbReference>
<dbReference type="InterPro" id="IPR001279">
    <property type="entry name" value="Metallo-B-lactamas"/>
</dbReference>
<keyword evidence="4" id="KW-1185">Reference proteome</keyword>
<evidence type="ECO:0000256" key="1">
    <source>
        <dbReference type="ARBA" id="ARBA00022723"/>
    </source>
</evidence>
<keyword evidence="1" id="KW-0479">Metal-binding</keyword>
<proteinExistence type="predicted"/>
<evidence type="ECO:0000313" key="3">
    <source>
        <dbReference type="EMBL" id="MEL1264803.1"/>
    </source>
</evidence>
<dbReference type="InterPro" id="IPR036866">
    <property type="entry name" value="RibonucZ/Hydroxyglut_hydro"/>
</dbReference>
<name>A0ABU9J0Q2_9GAMM</name>
<dbReference type="InterPro" id="IPR051682">
    <property type="entry name" value="Mito_Persulfide_Diox"/>
</dbReference>
<feature type="domain" description="Metallo-beta-lactamase" evidence="2">
    <location>
        <begin position="15"/>
        <end position="204"/>
    </location>
</feature>
<protein>
    <submittedName>
        <fullName evidence="3">MBL fold metallo-hydrolase</fullName>
    </submittedName>
</protein>
<dbReference type="SMART" id="SM00849">
    <property type="entry name" value="Lactamase_B"/>
    <property type="match status" value="1"/>
</dbReference>
<reference evidence="3 4" key="1">
    <citation type="submission" date="2024-04" db="EMBL/GenBank/DDBJ databases">
        <title>Draft genome sequence of Pseudoxanthomonas putridarboris WD12.</title>
        <authorList>
            <person name="Oh J."/>
        </authorList>
    </citation>
    <scope>NUCLEOTIDE SEQUENCE [LARGE SCALE GENOMIC DNA]</scope>
    <source>
        <strain evidence="3 4">WD12</strain>
    </source>
</reference>